<dbReference type="Pfam" id="PF01266">
    <property type="entry name" value="DAO"/>
    <property type="match status" value="1"/>
</dbReference>
<dbReference type="SUPFAM" id="SSF51905">
    <property type="entry name" value="FAD/NAD(P)-binding domain"/>
    <property type="match status" value="1"/>
</dbReference>
<dbReference type="InterPro" id="IPR006076">
    <property type="entry name" value="FAD-dep_OxRdtase"/>
</dbReference>
<protein>
    <recommendedName>
        <fullName evidence="2">FAD dependent oxidoreductase domain-containing protein</fullName>
    </recommendedName>
</protein>
<dbReference type="GO" id="GO:0005737">
    <property type="term" value="C:cytoplasm"/>
    <property type="evidence" value="ECO:0007669"/>
    <property type="project" value="TreeGrafter"/>
</dbReference>
<dbReference type="PANTHER" id="PTHR13847:SF213">
    <property type="entry name" value="DEPENDENT OXIDOREDUCTASE, PUTATIVE-RELATED"/>
    <property type="match status" value="1"/>
</dbReference>
<evidence type="ECO:0000256" key="1">
    <source>
        <dbReference type="SAM" id="SignalP"/>
    </source>
</evidence>
<evidence type="ECO:0000313" key="4">
    <source>
        <dbReference type="Proteomes" id="UP000639643"/>
    </source>
</evidence>
<dbReference type="AlphaFoldDB" id="A0A8H6MMV1"/>
<feature type="domain" description="FAD dependent oxidoreductase" evidence="2">
    <location>
        <begin position="58"/>
        <end position="492"/>
    </location>
</feature>
<feature type="chain" id="PRO_5034627218" description="FAD dependent oxidoreductase domain-containing protein" evidence="1">
    <location>
        <begin position="23"/>
        <end position="557"/>
    </location>
</feature>
<proteinExistence type="predicted"/>
<evidence type="ECO:0000259" key="2">
    <source>
        <dbReference type="Pfam" id="PF01266"/>
    </source>
</evidence>
<feature type="signal peptide" evidence="1">
    <location>
        <begin position="1"/>
        <end position="22"/>
    </location>
</feature>
<gene>
    <name evidence="3" type="ORF">CMUS01_15304</name>
</gene>
<dbReference type="Gene3D" id="3.50.50.60">
    <property type="entry name" value="FAD/NAD(P)-binding domain"/>
    <property type="match status" value="1"/>
</dbReference>
<keyword evidence="4" id="KW-1185">Reference proteome</keyword>
<evidence type="ECO:0000313" key="3">
    <source>
        <dbReference type="EMBL" id="KAF6802622.1"/>
    </source>
</evidence>
<dbReference type="OrthoDB" id="429143at2759"/>
<comment type="caution">
    <text evidence="3">The sequence shown here is derived from an EMBL/GenBank/DDBJ whole genome shotgun (WGS) entry which is preliminary data.</text>
</comment>
<accession>A0A8H6MMV1</accession>
<dbReference type="PANTHER" id="PTHR13847">
    <property type="entry name" value="SARCOSINE DEHYDROGENASE-RELATED"/>
    <property type="match status" value="1"/>
</dbReference>
<name>A0A8H6MMV1_9PEZI</name>
<dbReference type="InterPro" id="IPR036188">
    <property type="entry name" value="FAD/NAD-bd_sf"/>
</dbReference>
<reference evidence="3" key="1">
    <citation type="journal article" date="2020" name="Phytopathology">
        <title>Genome Sequence Resources of Colletotrichum truncatum, C. plurivorum, C. musicola, and C. sojae: Four Species Pathogenic to Soybean (Glycine max).</title>
        <authorList>
            <person name="Rogerio F."/>
            <person name="Boufleur T.R."/>
            <person name="Ciampi-Guillardi M."/>
            <person name="Sukno S.A."/>
            <person name="Thon M.R."/>
            <person name="Massola Junior N.S."/>
            <person name="Baroncelli R."/>
        </authorList>
    </citation>
    <scope>NUCLEOTIDE SEQUENCE</scope>
    <source>
        <strain evidence="3">LFN0074</strain>
    </source>
</reference>
<dbReference type="Proteomes" id="UP000639643">
    <property type="component" value="Unassembled WGS sequence"/>
</dbReference>
<organism evidence="3 4">
    <name type="scientific">Colletotrichum musicola</name>
    <dbReference type="NCBI Taxonomy" id="2175873"/>
    <lineage>
        <taxon>Eukaryota</taxon>
        <taxon>Fungi</taxon>
        <taxon>Dikarya</taxon>
        <taxon>Ascomycota</taxon>
        <taxon>Pezizomycotina</taxon>
        <taxon>Sordariomycetes</taxon>
        <taxon>Hypocreomycetidae</taxon>
        <taxon>Glomerellales</taxon>
        <taxon>Glomerellaceae</taxon>
        <taxon>Colletotrichum</taxon>
        <taxon>Colletotrichum orchidearum species complex</taxon>
    </lineage>
</organism>
<dbReference type="EMBL" id="WIGM01001254">
    <property type="protein sequence ID" value="KAF6802622.1"/>
    <property type="molecule type" value="Genomic_DNA"/>
</dbReference>
<dbReference type="Gene3D" id="3.30.9.10">
    <property type="entry name" value="D-Amino Acid Oxidase, subunit A, domain 2"/>
    <property type="match status" value="1"/>
</dbReference>
<sequence>MKSRLPAVIPLLLPMFLSQVLSQDPGVPNTNPSISYWQIPPLKGIADHQSEQLPAEADIVIIGSGLTGTSVAWHLLKEHNGTRPLRIAMVEARQACSGATGRNGGQIRPAPYLDHFSFKEDFSDEEAVKITKFQVAHVEALLSAANSLPEEGRQAAEARTVDSIDAFFNEEEWKSVVKMHEDLKKELPEVAREFTVLEKDEARKTSFLHETVGAMAGSQKMSGAIWAYRFVTHALKSLLDENKNFTLDTNTAAHNVSSVTDPSVPFNYKVSTSRGDILTNNVVHATNAYVPHLVPGFRGVIGGELLHMSAQLGGSGLPRAGQWPSLAGNGSLPGGRAWTLFRNGLESNFDYAVQLPRNGEFMFGGGPGVLWDDDVENPANASFFSDSGPLIHSTAAYLNGALPNYFGAENWGSERTDFPQPEDGDVWPGRIKGVWVGIESRSSDYRPYVGRLPETVTTRPAKNAASGGEWVASGYDGEGMTFAWLSGRALSHMIAVGSAGGNEPDAVPEWFPQSFLITQQRLDEQESSSESEGKSNSPFVDKGIATFWLLAMALFFW</sequence>
<keyword evidence="1" id="KW-0732">Signal</keyword>